<comment type="caution">
    <text evidence="2">The sequence shown here is derived from an EMBL/GenBank/DDBJ whole genome shotgun (WGS) entry which is preliminary data.</text>
</comment>
<dbReference type="InterPro" id="IPR022061">
    <property type="entry name" value="DUF3617"/>
</dbReference>
<evidence type="ECO:0000256" key="1">
    <source>
        <dbReference type="SAM" id="SignalP"/>
    </source>
</evidence>
<dbReference type="Pfam" id="PF12276">
    <property type="entry name" value="DUF3617"/>
    <property type="match status" value="1"/>
</dbReference>
<evidence type="ECO:0000313" key="3">
    <source>
        <dbReference type="Proteomes" id="UP001596492"/>
    </source>
</evidence>
<keyword evidence="3" id="KW-1185">Reference proteome</keyword>
<gene>
    <name evidence="2" type="ORF">ACFQS8_09525</name>
</gene>
<protein>
    <submittedName>
        <fullName evidence="2">DUF3617 domain-containing protein</fullName>
    </submittedName>
</protein>
<organism evidence="2 3">
    <name type="scientific">Hirschia litorea</name>
    <dbReference type="NCBI Taxonomy" id="1199156"/>
    <lineage>
        <taxon>Bacteria</taxon>
        <taxon>Pseudomonadati</taxon>
        <taxon>Pseudomonadota</taxon>
        <taxon>Alphaproteobacteria</taxon>
        <taxon>Hyphomonadales</taxon>
        <taxon>Hyphomonadaceae</taxon>
        <taxon>Hirschia</taxon>
    </lineage>
</organism>
<sequence>MVKPLTMFGGLAAAFTLAMSAALAAPSANQEGYTVQIEPGAWEWTHETMIGPAPITSTETQCVTPEDATISLKDIADDLAGQCAMADITKNADGYAFKLNCDGDVKGIANGKLSTTGKTISLSANGAASLYGMMAPFTIKADAKHVGACK</sequence>
<feature type="signal peptide" evidence="1">
    <location>
        <begin position="1"/>
        <end position="24"/>
    </location>
</feature>
<evidence type="ECO:0000313" key="2">
    <source>
        <dbReference type="EMBL" id="MFC7291854.1"/>
    </source>
</evidence>
<reference evidence="3" key="1">
    <citation type="journal article" date="2019" name="Int. J. Syst. Evol. Microbiol.">
        <title>The Global Catalogue of Microorganisms (GCM) 10K type strain sequencing project: providing services to taxonomists for standard genome sequencing and annotation.</title>
        <authorList>
            <consortium name="The Broad Institute Genomics Platform"/>
            <consortium name="The Broad Institute Genome Sequencing Center for Infectious Disease"/>
            <person name="Wu L."/>
            <person name="Ma J."/>
        </authorList>
    </citation>
    <scope>NUCLEOTIDE SEQUENCE [LARGE SCALE GENOMIC DNA]</scope>
    <source>
        <strain evidence="3">CCUG 51308</strain>
    </source>
</reference>
<name>A0ABW2IL32_9PROT</name>
<dbReference type="EMBL" id="JBHTBR010000005">
    <property type="protein sequence ID" value="MFC7291854.1"/>
    <property type="molecule type" value="Genomic_DNA"/>
</dbReference>
<keyword evidence="1" id="KW-0732">Signal</keyword>
<dbReference type="RefSeq" id="WP_382167092.1">
    <property type="nucleotide sequence ID" value="NZ_JBHTBR010000005.1"/>
</dbReference>
<accession>A0ABW2IL32</accession>
<dbReference type="Proteomes" id="UP001596492">
    <property type="component" value="Unassembled WGS sequence"/>
</dbReference>
<proteinExistence type="predicted"/>
<feature type="chain" id="PRO_5046281791" evidence="1">
    <location>
        <begin position="25"/>
        <end position="150"/>
    </location>
</feature>